<dbReference type="RefSeq" id="XP_024336791.1">
    <property type="nucleotide sequence ID" value="XM_024486294.1"/>
</dbReference>
<sequence>MTTNSIAPFNTIALFGATGMLGSAVLKALLNPPVDKYKPTVIAFMRPGKSLDKSLLQSYSQLKSVEVDYPKGGAALVDKLQGVDAIITVLNGPGVASQYAILDAAIETGVRRFYPSEYGFHQAYRAPGDPGARVMPLWDEKERFAIHLKLNPAVETGKIEYTFIGAGDLYDQVKIPFSRVLTPTNLLQEPEPFWCPWARDQESYEVPVVGDGNAPADWSCMQDIANYVVASLSRPALSANKHLNFPSETLSQNALVELFRKYAKGRKVSVRYFSEQDAHRLVAHPEEAPSEIASNSNIPVDFYFVVKSIQGSGTFRRSRWDCHWDLFPEVKRATFEEYMKERFGG</sequence>
<organism evidence="5 6">
    <name type="scientific">Postia placenta MAD-698-R-SB12</name>
    <dbReference type="NCBI Taxonomy" id="670580"/>
    <lineage>
        <taxon>Eukaryota</taxon>
        <taxon>Fungi</taxon>
        <taxon>Dikarya</taxon>
        <taxon>Basidiomycota</taxon>
        <taxon>Agaricomycotina</taxon>
        <taxon>Agaricomycetes</taxon>
        <taxon>Polyporales</taxon>
        <taxon>Adustoporiaceae</taxon>
        <taxon>Rhodonia</taxon>
    </lineage>
</organism>
<keyword evidence="3" id="KW-0560">Oxidoreductase</keyword>
<dbReference type="InterPro" id="IPR036291">
    <property type="entry name" value="NAD(P)-bd_dom_sf"/>
</dbReference>
<evidence type="ECO:0000313" key="5">
    <source>
        <dbReference type="EMBL" id="OSX59997.1"/>
    </source>
</evidence>
<dbReference type="Proteomes" id="UP000194127">
    <property type="component" value="Unassembled WGS sequence"/>
</dbReference>
<dbReference type="EMBL" id="KZ110601">
    <property type="protein sequence ID" value="OSX59997.1"/>
    <property type="molecule type" value="Genomic_DNA"/>
</dbReference>
<dbReference type="Gene3D" id="3.90.25.10">
    <property type="entry name" value="UDP-galactose 4-epimerase, domain 1"/>
    <property type="match status" value="1"/>
</dbReference>
<comment type="similarity">
    <text evidence="1">Belongs to the NmrA-type oxidoreductase family. Isoflavone reductase subfamily.</text>
</comment>
<gene>
    <name evidence="5" type="ORF">POSPLADRAFT_1149371</name>
</gene>
<dbReference type="Pfam" id="PF05368">
    <property type="entry name" value="NmrA"/>
    <property type="match status" value="1"/>
</dbReference>
<dbReference type="PANTHER" id="PTHR47706:SF4">
    <property type="entry name" value="NMRA-LIKE DOMAIN-CONTAINING PROTEIN"/>
    <property type="match status" value="1"/>
</dbReference>
<accession>A0A1X6MUF6</accession>
<name>A0A1X6MUF6_9APHY</name>
<dbReference type="AlphaFoldDB" id="A0A1X6MUF6"/>
<dbReference type="PANTHER" id="PTHR47706">
    <property type="entry name" value="NMRA-LIKE FAMILY PROTEIN"/>
    <property type="match status" value="1"/>
</dbReference>
<feature type="domain" description="NmrA-like" evidence="4">
    <location>
        <begin position="10"/>
        <end position="297"/>
    </location>
</feature>
<evidence type="ECO:0000256" key="1">
    <source>
        <dbReference type="ARBA" id="ARBA00005725"/>
    </source>
</evidence>
<dbReference type="GO" id="GO:0016491">
    <property type="term" value="F:oxidoreductase activity"/>
    <property type="evidence" value="ECO:0007669"/>
    <property type="project" value="UniProtKB-KW"/>
</dbReference>
<proteinExistence type="inferred from homology"/>
<protein>
    <recommendedName>
        <fullName evidence="4">NmrA-like domain-containing protein</fullName>
    </recommendedName>
</protein>
<dbReference type="SUPFAM" id="SSF51735">
    <property type="entry name" value="NAD(P)-binding Rossmann-fold domains"/>
    <property type="match status" value="1"/>
</dbReference>
<keyword evidence="6" id="KW-1185">Reference proteome</keyword>
<dbReference type="InterPro" id="IPR008030">
    <property type="entry name" value="NmrA-like"/>
</dbReference>
<dbReference type="GeneID" id="36331243"/>
<dbReference type="OrthoDB" id="9974981at2759"/>
<evidence type="ECO:0000256" key="3">
    <source>
        <dbReference type="ARBA" id="ARBA00023002"/>
    </source>
</evidence>
<reference evidence="5 6" key="1">
    <citation type="submission" date="2017-04" db="EMBL/GenBank/DDBJ databases">
        <title>Genome Sequence of the Model Brown-Rot Fungus Postia placenta SB12.</title>
        <authorList>
            <consortium name="DOE Joint Genome Institute"/>
            <person name="Gaskell J."/>
            <person name="Kersten P."/>
            <person name="Larrondo L.F."/>
            <person name="Canessa P."/>
            <person name="Martinez D."/>
            <person name="Hibbett D."/>
            <person name="Schmoll M."/>
            <person name="Kubicek C.P."/>
            <person name="Martinez A.T."/>
            <person name="Yadav J."/>
            <person name="Master E."/>
            <person name="Magnuson J.K."/>
            <person name="James T."/>
            <person name="Yaver D."/>
            <person name="Berka R."/>
            <person name="Labutti K."/>
            <person name="Lipzen A."/>
            <person name="Aerts A."/>
            <person name="Barry K."/>
            <person name="Henrissat B."/>
            <person name="Blanchette R."/>
            <person name="Grigoriev I."/>
            <person name="Cullen D."/>
        </authorList>
    </citation>
    <scope>NUCLEOTIDE SEQUENCE [LARGE SCALE GENOMIC DNA]</scope>
    <source>
        <strain evidence="5 6">MAD-698-R-SB12</strain>
    </source>
</reference>
<dbReference type="InterPro" id="IPR051609">
    <property type="entry name" value="NmrA/Isoflavone_reductase-like"/>
</dbReference>
<evidence type="ECO:0000256" key="2">
    <source>
        <dbReference type="ARBA" id="ARBA00022857"/>
    </source>
</evidence>
<keyword evidence="2" id="KW-0521">NADP</keyword>
<dbReference type="Gene3D" id="3.40.50.720">
    <property type="entry name" value="NAD(P)-binding Rossmann-like Domain"/>
    <property type="match status" value="1"/>
</dbReference>
<evidence type="ECO:0000313" key="6">
    <source>
        <dbReference type="Proteomes" id="UP000194127"/>
    </source>
</evidence>
<evidence type="ECO:0000259" key="4">
    <source>
        <dbReference type="Pfam" id="PF05368"/>
    </source>
</evidence>